<dbReference type="GO" id="GO:0005829">
    <property type="term" value="C:cytosol"/>
    <property type="evidence" value="ECO:0007669"/>
    <property type="project" value="TreeGrafter"/>
</dbReference>
<dbReference type="AlphaFoldDB" id="A0A975ADX3"/>
<evidence type="ECO:0000259" key="5">
    <source>
        <dbReference type="PROSITE" id="PS50862"/>
    </source>
</evidence>
<dbReference type="Gene3D" id="2.40.50.140">
    <property type="entry name" value="Nucleic acid-binding proteins"/>
    <property type="match status" value="1"/>
</dbReference>
<reference evidence="6" key="1">
    <citation type="submission" date="2021-02" db="EMBL/GenBank/DDBJ databases">
        <authorList>
            <person name="Franco D."/>
        </authorList>
    </citation>
    <scope>NUCLEOTIDE SEQUENCE</scope>
    <source>
        <strain evidence="6">RANSCY</strain>
    </source>
</reference>
<evidence type="ECO:0000256" key="2">
    <source>
        <dbReference type="ARBA" id="ARBA00022741"/>
    </source>
</evidence>
<evidence type="ECO:0000256" key="3">
    <source>
        <dbReference type="ARBA" id="ARBA00022840"/>
    </source>
</evidence>
<dbReference type="PANTHER" id="PTHR42918:SF6">
    <property type="entry name" value="ELONGATION FACTOR P--(R)-BETA-LYSINE LIGASE"/>
    <property type="match status" value="1"/>
</dbReference>
<dbReference type="GO" id="GO:0005524">
    <property type="term" value="F:ATP binding"/>
    <property type="evidence" value="ECO:0007669"/>
    <property type="project" value="UniProtKB-KW"/>
</dbReference>
<dbReference type="Proteomes" id="UP000663347">
    <property type="component" value="Chromosome"/>
</dbReference>
<dbReference type="InterPro" id="IPR018149">
    <property type="entry name" value="Lys-tRNA-synth_II_C"/>
</dbReference>
<evidence type="ECO:0000313" key="6">
    <source>
        <dbReference type="EMBL" id="QSW38000.1"/>
    </source>
</evidence>
<dbReference type="InterPro" id="IPR004364">
    <property type="entry name" value="Aa-tRNA-synt_II"/>
</dbReference>
<dbReference type="PROSITE" id="PS50862">
    <property type="entry name" value="AA_TRNA_LIGASE_II"/>
    <property type="match status" value="1"/>
</dbReference>
<evidence type="ECO:0000313" key="7">
    <source>
        <dbReference type="Proteomes" id="UP000663347"/>
    </source>
</evidence>
<dbReference type="PRINTS" id="PR00982">
    <property type="entry name" value="TRNASYNTHLYS"/>
</dbReference>
<dbReference type="EMBL" id="CP071412">
    <property type="protein sequence ID" value="QSW38000.1"/>
    <property type="molecule type" value="Genomic_DNA"/>
</dbReference>
<accession>A0A975ADX3</accession>
<reference evidence="6" key="2">
    <citation type="submission" date="2021-03" db="EMBL/GenBank/DDBJ databases">
        <title>Alternative transmission patterns in independently acquired nutritional co-symbionts of Dictyopharidae planthoppers.</title>
        <authorList>
            <person name="Michalik A."/>
            <person name="Lukasik P."/>
        </authorList>
    </citation>
    <scope>NUCLEOTIDE SEQUENCE</scope>
    <source>
        <strain evidence="6">RANSCY</strain>
    </source>
</reference>
<name>A0A975ADX3_9PROT</name>
<dbReference type="Pfam" id="PF00152">
    <property type="entry name" value="tRNA-synt_2"/>
    <property type="match status" value="1"/>
</dbReference>
<proteinExistence type="predicted"/>
<dbReference type="GO" id="GO:0000049">
    <property type="term" value="F:tRNA binding"/>
    <property type="evidence" value="ECO:0007669"/>
    <property type="project" value="TreeGrafter"/>
</dbReference>
<organism evidence="6 7">
    <name type="scientific">Candidatus Vidania fulgoroideorum</name>
    <dbReference type="NCBI Taxonomy" id="881286"/>
    <lineage>
        <taxon>Bacteria</taxon>
        <taxon>Pseudomonadati</taxon>
        <taxon>Pseudomonadota</taxon>
        <taxon>Betaproteobacteria</taxon>
        <taxon>Candidatus Vidania</taxon>
    </lineage>
</organism>
<evidence type="ECO:0000256" key="4">
    <source>
        <dbReference type="ARBA" id="ARBA00023146"/>
    </source>
</evidence>
<dbReference type="PANTHER" id="PTHR42918">
    <property type="entry name" value="LYSYL-TRNA SYNTHETASE"/>
    <property type="match status" value="1"/>
</dbReference>
<dbReference type="GO" id="GO:0006430">
    <property type="term" value="P:lysyl-tRNA aminoacylation"/>
    <property type="evidence" value="ECO:0007669"/>
    <property type="project" value="InterPro"/>
</dbReference>
<dbReference type="InterPro" id="IPR045864">
    <property type="entry name" value="aa-tRNA-synth_II/BPL/LPL"/>
</dbReference>
<gene>
    <name evidence="6" type="ORF">JSR06_00130</name>
</gene>
<dbReference type="SUPFAM" id="SSF50249">
    <property type="entry name" value="Nucleic acid-binding proteins"/>
    <property type="match status" value="1"/>
</dbReference>
<keyword evidence="3" id="KW-0067">ATP-binding</keyword>
<feature type="domain" description="Aminoacyl-transfer RNA synthetases class-II family profile" evidence="5">
    <location>
        <begin position="120"/>
        <end position="417"/>
    </location>
</feature>
<evidence type="ECO:0000256" key="1">
    <source>
        <dbReference type="ARBA" id="ARBA00022598"/>
    </source>
</evidence>
<dbReference type="SUPFAM" id="SSF55681">
    <property type="entry name" value="Class II aaRS and biotin synthetases"/>
    <property type="match status" value="1"/>
</dbReference>
<keyword evidence="2" id="KW-0547">Nucleotide-binding</keyword>
<dbReference type="Gene3D" id="3.30.930.10">
    <property type="entry name" value="Bira Bifunctional Protein, Domain 2"/>
    <property type="match status" value="1"/>
</dbReference>
<dbReference type="GO" id="GO:0004824">
    <property type="term" value="F:lysine-tRNA ligase activity"/>
    <property type="evidence" value="ECO:0007669"/>
    <property type="project" value="InterPro"/>
</dbReference>
<protein>
    <recommendedName>
        <fullName evidence="5">Aminoacyl-transfer RNA synthetases class-II family profile domain-containing protein</fullName>
    </recommendedName>
</protein>
<keyword evidence="1" id="KW-0436">Ligase</keyword>
<keyword evidence="4" id="KW-0030">Aminoacyl-tRNA synthetase</keyword>
<sequence>MSYIIGRVIRKRDMGGVLFIDLIYKIEVIQIKFRKQNRKLFLISKDIKLGALIKVVNLRKSNSKRIENYEVDDLEIISNSNIYFPDKRNNIEDKRSIYKNRYIHIGTNLDEKKTILARFKIIEYIRKYMYLKNFLEVETNILNKNTEGSDCESFKTKSKEVSKELFLRISPEINIKKLLVSGFQDIFEIGKSFRNEGLSKIHYQEFTTIEFYKINRDYKWGIKFTKKLIQKIVKKLNKENLTKYTNIGKFEVLTLSNSILKYSAFNENDLEDNDLLLREIKRFNTSKYKEVLNLSNKMIQLAYFELFIQRKLIKPTFITEFPIEDSILAKKKNKEVAERYELYISGIEIANGFTELNDYREQKKRFIEQSSRNNKKINSDFIKALKFGMPKTMGCGIGIDRLAMVILGKKNIRDVIPFIDIRN</sequence>
<dbReference type="InterPro" id="IPR012340">
    <property type="entry name" value="NA-bd_OB-fold"/>
</dbReference>
<dbReference type="InterPro" id="IPR006195">
    <property type="entry name" value="aa-tRNA-synth_II"/>
</dbReference>